<dbReference type="GO" id="GO:0016020">
    <property type="term" value="C:membrane"/>
    <property type="evidence" value="ECO:0007669"/>
    <property type="project" value="InterPro"/>
</dbReference>
<evidence type="ECO:0000256" key="1">
    <source>
        <dbReference type="ARBA" id="ARBA00005417"/>
    </source>
</evidence>
<dbReference type="GO" id="GO:0016887">
    <property type="term" value="F:ATP hydrolysis activity"/>
    <property type="evidence" value="ECO:0007669"/>
    <property type="project" value="InterPro"/>
</dbReference>
<dbReference type="InterPro" id="IPR027417">
    <property type="entry name" value="P-loop_NTPase"/>
</dbReference>
<dbReference type="EMBL" id="FNTH01000001">
    <property type="protein sequence ID" value="SEE13385.1"/>
    <property type="molecule type" value="Genomic_DNA"/>
</dbReference>
<dbReference type="PANTHER" id="PTHR43423">
    <property type="entry name" value="ABC TRANSPORTER I FAMILY MEMBER 17"/>
    <property type="match status" value="1"/>
</dbReference>
<dbReference type="SMART" id="SM00382">
    <property type="entry name" value="AAA"/>
    <property type="match status" value="1"/>
</dbReference>
<evidence type="ECO:0000256" key="3">
    <source>
        <dbReference type="ARBA" id="ARBA00022592"/>
    </source>
</evidence>
<dbReference type="SUPFAM" id="SSF52540">
    <property type="entry name" value="P-loop containing nucleoside triphosphate hydrolases"/>
    <property type="match status" value="1"/>
</dbReference>
<keyword evidence="3" id="KW-0592">Phosphate transport</keyword>
<comment type="function">
    <text evidence="6">Involved in beta-(1--&gt;2)glucan export. Transmembrane domains (TMD) form a pore in the inner membrane and the ATP-binding domain (NBD) is responsible for energy generation.</text>
</comment>
<reference evidence="8 9" key="1">
    <citation type="submission" date="2016-10" db="EMBL/GenBank/DDBJ databases">
        <authorList>
            <person name="de Groot N.N."/>
        </authorList>
    </citation>
    <scope>NUCLEOTIDE SEQUENCE [LARGE SCALE GENOMIC DNA]</scope>
    <source>
        <strain evidence="8 9">MT12</strain>
    </source>
</reference>
<evidence type="ECO:0000256" key="6">
    <source>
        <dbReference type="ARBA" id="ARBA00024722"/>
    </source>
</evidence>
<dbReference type="RefSeq" id="WP_244549822.1">
    <property type="nucleotide sequence ID" value="NZ_FNTH01000001.1"/>
</dbReference>
<dbReference type="InterPro" id="IPR017871">
    <property type="entry name" value="ABC_transporter-like_CS"/>
</dbReference>
<organism evidence="8 9">
    <name type="scientific">Bradyrhizobium erythrophlei</name>
    <dbReference type="NCBI Taxonomy" id="1437360"/>
    <lineage>
        <taxon>Bacteria</taxon>
        <taxon>Pseudomonadati</taxon>
        <taxon>Pseudomonadota</taxon>
        <taxon>Alphaproteobacteria</taxon>
        <taxon>Hyphomicrobiales</taxon>
        <taxon>Nitrobacteraceae</taxon>
        <taxon>Bradyrhizobium</taxon>
    </lineage>
</organism>
<dbReference type="Gene3D" id="3.40.50.300">
    <property type="entry name" value="P-loop containing nucleotide triphosphate hydrolases"/>
    <property type="match status" value="1"/>
</dbReference>
<evidence type="ECO:0000256" key="5">
    <source>
        <dbReference type="ARBA" id="ARBA00022840"/>
    </source>
</evidence>
<dbReference type="PROSITE" id="PS00211">
    <property type="entry name" value="ABC_TRANSPORTER_1"/>
    <property type="match status" value="1"/>
</dbReference>
<dbReference type="GO" id="GO:0005524">
    <property type="term" value="F:ATP binding"/>
    <property type="evidence" value="ECO:0007669"/>
    <property type="project" value="UniProtKB-KW"/>
</dbReference>
<evidence type="ECO:0000256" key="2">
    <source>
        <dbReference type="ARBA" id="ARBA00022448"/>
    </source>
</evidence>
<dbReference type="PANTHER" id="PTHR43423:SF1">
    <property type="entry name" value="ABC TRANSPORTER I FAMILY MEMBER 17"/>
    <property type="match status" value="1"/>
</dbReference>
<gene>
    <name evidence="8" type="ORF">SAMN05444164_7033</name>
</gene>
<evidence type="ECO:0000256" key="4">
    <source>
        <dbReference type="ARBA" id="ARBA00022741"/>
    </source>
</evidence>
<keyword evidence="5 8" id="KW-0067">ATP-binding</keyword>
<protein>
    <submittedName>
        <fullName evidence="8">Putative ABC transport system ATP-binding protein</fullName>
    </submittedName>
</protein>
<dbReference type="InterPro" id="IPR003439">
    <property type="entry name" value="ABC_transporter-like_ATP-bd"/>
</dbReference>
<keyword evidence="2" id="KW-0813">Transport</keyword>
<dbReference type="InterPro" id="IPR005670">
    <property type="entry name" value="PstB-like"/>
</dbReference>
<dbReference type="Proteomes" id="UP000198992">
    <property type="component" value="Unassembled WGS sequence"/>
</dbReference>
<dbReference type="PROSITE" id="PS50893">
    <property type="entry name" value="ABC_TRANSPORTER_2"/>
    <property type="match status" value="1"/>
</dbReference>
<dbReference type="CDD" id="cd03260">
    <property type="entry name" value="ABC_PstB_phosphate_transporter"/>
    <property type="match status" value="1"/>
</dbReference>
<name>A0A1H5GCK9_9BRAD</name>
<dbReference type="GO" id="GO:0005315">
    <property type="term" value="F:phosphate transmembrane transporter activity"/>
    <property type="evidence" value="ECO:0007669"/>
    <property type="project" value="InterPro"/>
</dbReference>
<sequence length="264" mass="28656">MMYIRRLRNEPTPGGGDSALDRGVAAQFASEASIRRQPIGETTLETVRLSREAGERVLVRDVSMKAMAGEILAIVGPSGAGKSSLLRLLNRLDEPTSGTVLLNGKDYRSIAPQCLRRRVGMVMQTAYLFPGTVADNIAFGPRQRGEALAPARIAALLERVGLPGFSDRHVSNLSGGEAQRIALARMLANEPEALLLDEPTSALDEASVRDMEELILGIVRERRMTCVIVTHNRAQAMRLAERTMVMERGRLAAIGPTHEVLHAG</sequence>
<proteinExistence type="inferred from homology"/>
<evidence type="ECO:0000313" key="9">
    <source>
        <dbReference type="Proteomes" id="UP000198992"/>
    </source>
</evidence>
<keyword evidence="4" id="KW-0547">Nucleotide-binding</keyword>
<dbReference type="GO" id="GO:0035435">
    <property type="term" value="P:phosphate ion transmembrane transport"/>
    <property type="evidence" value="ECO:0007669"/>
    <property type="project" value="InterPro"/>
</dbReference>
<accession>A0A1H5GCK9</accession>
<evidence type="ECO:0000313" key="8">
    <source>
        <dbReference type="EMBL" id="SEE13385.1"/>
    </source>
</evidence>
<comment type="similarity">
    <text evidence="1">Belongs to the ABC transporter superfamily.</text>
</comment>
<dbReference type="InterPro" id="IPR003593">
    <property type="entry name" value="AAA+_ATPase"/>
</dbReference>
<evidence type="ECO:0000259" key="7">
    <source>
        <dbReference type="PROSITE" id="PS50893"/>
    </source>
</evidence>
<feature type="domain" description="ABC transporter" evidence="7">
    <location>
        <begin position="44"/>
        <end position="263"/>
    </location>
</feature>
<dbReference type="AlphaFoldDB" id="A0A1H5GCK9"/>
<dbReference type="Pfam" id="PF00005">
    <property type="entry name" value="ABC_tran"/>
    <property type="match status" value="1"/>
</dbReference>